<dbReference type="EMBL" id="BMHP01000001">
    <property type="protein sequence ID" value="GGD56755.1"/>
    <property type="molecule type" value="Genomic_DNA"/>
</dbReference>
<proteinExistence type="predicted"/>
<keyword evidence="2" id="KW-1185">Reference proteome</keyword>
<reference evidence="1" key="1">
    <citation type="journal article" date="2014" name="Int. J. Syst. Evol. Microbiol.">
        <title>Complete genome sequence of Corynebacterium casei LMG S-19264T (=DSM 44701T), isolated from a smear-ripened cheese.</title>
        <authorList>
            <consortium name="US DOE Joint Genome Institute (JGI-PGF)"/>
            <person name="Walter F."/>
            <person name="Albersmeier A."/>
            <person name="Kalinowski J."/>
            <person name="Ruckert C."/>
        </authorList>
    </citation>
    <scope>NUCLEOTIDE SEQUENCE</scope>
    <source>
        <strain evidence="1">CGMCC 1.15178</strain>
    </source>
</reference>
<dbReference type="AlphaFoldDB" id="A0A916YQN0"/>
<reference evidence="1" key="2">
    <citation type="submission" date="2020-09" db="EMBL/GenBank/DDBJ databases">
        <authorList>
            <person name="Sun Q."/>
            <person name="Zhou Y."/>
        </authorList>
    </citation>
    <scope>NUCLEOTIDE SEQUENCE</scope>
    <source>
        <strain evidence="1">CGMCC 1.15178</strain>
    </source>
</reference>
<evidence type="ECO:0000313" key="2">
    <source>
        <dbReference type="Proteomes" id="UP000612456"/>
    </source>
</evidence>
<sequence length="42" mass="4796">MVDIIVRRKFKVIGKMGEGLAREGPVWIPPLWKEANSNFALK</sequence>
<evidence type="ECO:0000313" key="1">
    <source>
        <dbReference type="EMBL" id="GGD56755.1"/>
    </source>
</evidence>
<comment type="caution">
    <text evidence="1">The sequence shown here is derived from an EMBL/GenBank/DDBJ whole genome shotgun (WGS) entry which is preliminary data.</text>
</comment>
<name>A0A916YQN0_9BACL</name>
<organism evidence="1 2">
    <name type="scientific">Paenibacillus nasutitermitis</name>
    <dbReference type="NCBI Taxonomy" id="1652958"/>
    <lineage>
        <taxon>Bacteria</taxon>
        <taxon>Bacillati</taxon>
        <taxon>Bacillota</taxon>
        <taxon>Bacilli</taxon>
        <taxon>Bacillales</taxon>
        <taxon>Paenibacillaceae</taxon>
        <taxon>Paenibacillus</taxon>
    </lineage>
</organism>
<accession>A0A916YQN0</accession>
<protein>
    <submittedName>
        <fullName evidence="1">Uncharacterized protein</fullName>
    </submittedName>
</protein>
<dbReference type="Proteomes" id="UP000612456">
    <property type="component" value="Unassembled WGS sequence"/>
</dbReference>
<gene>
    <name evidence="1" type="ORF">GCM10010911_13110</name>
</gene>